<dbReference type="InterPro" id="IPR042070">
    <property type="entry name" value="PucR_C-HTH_sf"/>
</dbReference>
<proteinExistence type="predicted"/>
<dbReference type="Pfam" id="PF13556">
    <property type="entry name" value="HTH_30"/>
    <property type="match status" value="1"/>
</dbReference>
<dbReference type="EMBL" id="WBMR01000131">
    <property type="protein sequence ID" value="KAB2371092.1"/>
    <property type="molecule type" value="Genomic_DNA"/>
</dbReference>
<sequence>MRAPGNAVGPDLDRDAGVRGVLAGALRAAVPAIVAETVEEVRREIPAYAAPDCRDALELAAGCALGAFADLVERPGPPPADLLAFFRRAGAAEVQEGRPASALQNAANVATRVAVRHLSRVADALDAEVPPGLYGQVVSALFPFLNRLMAAVAQGRAEASRDPAALLLRRRRALLDVLLARPETEPRRIAGLAQEARWPLPARAAAVALAPGTGPARLRAFPPQVLDGRHLPEPCLIVPDPRDPAHRRTLAPLLAGLTAAVGPAVEPAALGKSLAWARQALALAADGTLGGPGGAPPREGPIIAADHAPTLAVLRHRDLVEHSARRRLNPLLRLRPNRRTQYARTLEAMLECGFNASAAAARLHVHPQTVRLRLRKLDELFGAEIHDPSLHVELLMALRLWLATAPPDGQPDWFENGVASTHA</sequence>
<organism evidence="3 4">
    <name type="scientific">Actinomadura montaniterrae</name>
    <dbReference type="NCBI Taxonomy" id="1803903"/>
    <lineage>
        <taxon>Bacteria</taxon>
        <taxon>Bacillati</taxon>
        <taxon>Actinomycetota</taxon>
        <taxon>Actinomycetes</taxon>
        <taxon>Streptosporangiales</taxon>
        <taxon>Thermomonosporaceae</taxon>
        <taxon>Actinomadura</taxon>
    </lineage>
</organism>
<dbReference type="Gene3D" id="1.10.10.2840">
    <property type="entry name" value="PucR C-terminal helix-turn-helix domain"/>
    <property type="match status" value="1"/>
</dbReference>
<dbReference type="OrthoDB" id="3468938at2"/>
<accession>A0A6L3VPI9</accession>
<protein>
    <submittedName>
        <fullName evidence="3">PucR family transcriptional regulator</fullName>
    </submittedName>
</protein>
<dbReference type="InterPro" id="IPR051448">
    <property type="entry name" value="CdaR-like_regulators"/>
</dbReference>
<dbReference type="PANTHER" id="PTHR33744:SF1">
    <property type="entry name" value="DNA-BINDING TRANSCRIPTIONAL ACTIVATOR ADER"/>
    <property type="match status" value="1"/>
</dbReference>
<dbReference type="RefSeq" id="WP_151544167.1">
    <property type="nucleotide sequence ID" value="NZ_WBMR01000131.1"/>
</dbReference>
<dbReference type="PANTHER" id="PTHR33744">
    <property type="entry name" value="CARBOHYDRATE DIACID REGULATOR"/>
    <property type="match status" value="1"/>
</dbReference>
<reference evidence="3 4" key="1">
    <citation type="submission" date="2019-09" db="EMBL/GenBank/DDBJ databases">
        <title>Actinomadura physcomitrii sp. nov., a novel actinomycete isolated from moss [Physcomitrium sphaericum (Ludw) Fuernr].</title>
        <authorList>
            <person name="Liu C."/>
            <person name="Zhuang X."/>
        </authorList>
    </citation>
    <scope>NUCLEOTIDE SEQUENCE [LARGE SCALE GENOMIC DNA]</scope>
    <source>
        <strain evidence="3 4">CYP1-1B</strain>
    </source>
</reference>
<dbReference type="InterPro" id="IPR058663">
    <property type="entry name" value="PucR-like_N"/>
</dbReference>
<keyword evidence="4" id="KW-1185">Reference proteome</keyword>
<dbReference type="Pfam" id="PF25906">
    <property type="entry name" value="PucR-like_N"/>
    <property type="match status" value="1"/>
</dbReference>
<gene>
    <name evidence="3" type="ORF">F9B16_33180</name>
</gene>
<comment type="caution">
    <text evidence="3">The sequence shown here is derived from an EMBL/GenBank/DDBJ whole genome shotgun (WGS) entry which is preliminary data.</text>
</comment>
<name>A0A6L3VPI9_9ACTN</name>
<dbReference type="AlphaFoldDB" id="A0A6L3VPI9"/>
<dbReference type="Proteomes" id="UP000483004">
    <property type="component" value="Unassembled WGS sequence"/>
</dbReference>
<evidence type="ECO:0000259" key="1">
    <source>
        <dbReference type="Pfam" id="PF13556"/>
    </source>
</evidence>
<evidence type="ECO:0000313" key="3">
    <source>
        <dbReference type="EMBL" id="KAB2371092.1"/>
    </source>
</evidence>
<evidence type="ECO:0000259" key="2">
    <source>
        <dbReference type="Pfam" id="PF25906"/>
    </source>
</evidence>
<feature type="domain" description="PucR C-terminal helix-turn-helix" evidence="1">
    <location>
        <begin position="343"/>
        <end position="400"/>
    </location>
</feature>
<evidence type="ECO:0000313" key="4">
    <source>
        <dbReference type="Proteomes" id="UP000483004"/>
    </source>
</evidence>
<dbReference type="InterPro" id="IPR025736">
    <property type="entry name" value="PucR_C-HTH_dom"/>
</dbReference>
<feature type="domain" description="PucR-like N-terminal" evidence="2">
    <location>
        <begin position="22"/>
        <end position="179"/>
    </location>
</feature>